<protein>
    <recommendedName>
        <fullName evidence="4">HTH gntR-type domain-containing protein</fullName>
    </recommendedName>
</protein>
<dbReference type="OrthoDB" id="147262at2"/>
<dbReference type="InterPro" id="IPR036388">
    <property type="entry name" value="WH-like_DNA-bd_sf"/>
</dbReference>
<dbReference type="SUPFAM" id="SSF46785">
    <property type="entry name" value="Winged helix' DNA-binding domain"/>
    <property type="match status" value="1"/>
</dbReference>
<dbReference type="Pfam" id="PF00392">
    <property type="entry name" value="GntR"/>
    <property type="match status" value="1"/>
</dbReference>
<sequence length="388" mass="44081">MEIAHYPKRLLRITLKSQLKTETKVEVIYKQLRDLAFTQGPSTKLPTIRQLCDQLATTRVTLSEALNKLEAEQILYRRERQGIFVSPTIYHKSIGILFDSSLLAGHAASPFWSMLWISLEQEAQQRSTYRNEICTFHFVKPANDNGSLFPPEISEMVEARKFHGLLTIGANLCENMDNQQPSTPNVSFAAIGHWNVTLDTRELGRLATITLVQQNCKRIGIWTPVLPQPYTADEEPIQAMRQVLNERKIPYFPEFTRQSYFPPSQTSLTLQEQGYLLAKEVFGSFNPVKPDGIFIANDMMTDGALVALDELDIQIGHDVQIVTHANTGSPILFGRTKNMTVYEFDPTHIVQAMFSLLDKLMMDPDLPETMISLRPHLRQLSPFSATKK</sequence>
<dbReference type="EMBL" id="BIFT01000001">
    <property type="protein sequence ID" value="GCE24869.1"/>
    <property type="molecule type" value="Genomic_DNA"/>
</dbReference>
<dbReference type="PROSITE" id="PS50949">
    <property type="entry name" value="HTH_GNTR"/>
    <property type="match status" value="1"/>
</dbReference>
<organism evidence="5 6">
    <name type="scientific">Dictyobacter alpinus</name>
    <dbReference type="NCBI Taxonomy" id="2014873"/>
    <lineage>
        <taxon>Bacteria</taxon>
        <taxon>Bacillati</taxon>
        <taxon>Chloroflexota</taxon>
        <taxon>Ktedonobacteria</taxon>
        <taxon>Ktedonobacterales</taxon>
        <taxon>Dictyobacteraceae</taxon>
        <taxon>Dictyobacter</taxon>
    </lineage>
</organism>
<dbReference type="Pfam" id="PF13377">
    <property type="entry name" value="Peripla_BP_3"/>
    <property type="match status" value="1"/>
</dbReference>
<dbReference type="InterPro" id="IPR000524">
    <property type="entry name" value="Tscrpt_reg_HTH_GntR"/>
</dbReference>
<dbReference type="GO" id="GO:0000976">
    <property type="term" value="F:transcription cis-regulatory region binding"/>
    <property type="evidence" value="ECO:0007669"/>
    <property type="project" value="TreeGrafter"/>
</dbReference>
<evidence type="ECO:0000256" key="3">
    <source>
        <dbReference type="ARBA" id="ARBA00023163"/>
    </source>
</evidence>
<evidence type="ECO:0000259" key="4">
    <source>
        <dbReference type="PROSITE" id="PS50949"/>
    </source>
</evidence>
<dbReference type="PANTHER" id="PTHR30146:SF109">
    <property type="entry name" value="HTH-TYPE TRANSCRIPTIONAL REGULATOR GALS"/>
    <property type="match status" value="1"/>
</dbReference>
<dbReference type="PANTHER" id="PTHR30146">
    <property type="entry name" value="LACI-RELATED TRANSCRIPTIONAL REPRESSOR"/>
    <property type="match status" value="1"/>
</dbReference>
<keyword evidence="1" id="KW-0805">Transcription regulation</keyword>
<dbReference type="CDD" id="cd07377">
    <property type="entry name" value="WHTH_GntR"/>
    <property type="match status" value="1"/>
</dbReference>
<dbReference type="Proteomes" id="UP000287171">
    <property type="component" value="Unassembled WGS sequence"/>
</dbReference>
<keyword evidence="6" id="KW-1185">Reference proteome</keyword>
<evidence type="ECO:0000256" key="1">
    <source>
        <dbReference type="ARBA" id="ARBA00023015"/>
    </source>
</evidence>
<evidence type="ECO:0000256" key="2">
    <source>
        <dbReference type="ARBA" id="ARBA00023125"/>
    </source>
</evidence>
<dbReference type="InterPro" id="IPR028082">
    <property type="entry name" value="Peripla_BP_I"/>
</dbReference>
<dbReference type="Gene3D" id="3.40.50.2300">
    <property type="match status" value="2"/>
</dbReference>
<dbReference type="Gene3D" id="1.10.10.10">
    <property type="entry name" value="Winged helix-like DNA-binding domain superfamily/Winged helix DNA-binding domain"/>
    <property type="match status" value="1"/>
</dbReference>
<feature type="domain" description="HTH gntR-type" evidence="4">
    <location>
        <begin position="18"/>
        <end position="88"/>
    </location>
</feature>
<dbReference type="InterPro" id="IPR046335">
    <property type="entry name" value="LacI/GalR-like_sensor"/>
</dbReference>
<evidence type="ECO:0000313" key="6">
    <source>
        <dbReference type="Proteomes" id="UP000287171"/>
    </source>
</evidence>
<dbReference type="SUPFAM" id="SSF53822">
    <property type="entry name" value="Periplasmic binding protein-like I"/>
    <property type="match status" value="1"/>
</dbReference>
<keyword evidence="2" id="KW-0238">DNA-binding</keyword>
<proteinExistence type="predicted"/>
<comment type="caution">
    <text evidence="5">The sequence shown here is derived from an EMBL/GenBank/DDBJ whole genome shotgun (WGS) entry which is preliminary data.</text>
</comment>
<evidence type="ECO:0000313" key="5">
    <source>
        <dbReference type="EMBL" id="GCE24869.1"/>
    </source>
</evidence>
<dbReference type="InterPro" id="IPR036390">
    <property type="entry name" value="WH_DNA-bd_sf"/>
</dbReference>
<accession>A0A402B0J8</accession>
<gene>
    <name evidence="5" type="ORF">KDA_03530</name>
</gene>
<dbReference type="SMART" id="SM00345">
    <property type="entry name" value="HTH_GNTR"/>
    <property type="match status" value="1"/>
</dbReference>
<dbReference type="GO" id="GO:0003700">
    <property type="term" value="F:DNA-binding transcription factor activity"/>
    <property type="evidence" value="ECO:0007669"/>
    <property type="project" value="InterPro"/>
</dbReference>
<dbReference type="AlphaFoldDB" id="A0A402B0J8"/>
<reference evidence="6" key="1">
    <citation type="submission" date="2018-12" db="EMBL/GenBank/DDBJ databases">
        <title>Tengunoibacter tsumagoiensis gen. nov., sp. nov., Dictyobacter kobayashii sp. nov., D. alpinus sp. nov., and D. joshuensis sp. nov. and description of Dictyobacteraceae fam. nov. within the order Ktedonobacterales isolated from Tengu-no-mugimeshi.</title>
        <authorList>
            <person name="Wang C.M."/>
            <person name="Zheng Y."/>
            <person name="Sakai Y."/>
            <person name="Toyoda A."/>
            <person name="Minakuchi Y."/>
            <person name="Abe K."/>
            <person name="Yokota A."/>
            <person name="Yabe S."/>
        </authorList>
    </citation>
    <scope>NUCLEOTIDE SEQUENCE [LARGE SCALE GENOMIC DNA]</scope>
    <source>
        <strain evidence="6">Uno16</strain>
    </source>
</reference>
<keyword evidence="3" id="KW-0804">Transcription</keyword>
<name>A0A402B0J8_9CHLR</name>